<keyword evidence="3" id="KW-1185">Reference proteome</keyword>
<name>A0ABS6JY78_9BACI</name>
<dbReference type="Proteomes" id="UP000790580">
    <property type="component" value="Unassembled WGS sequence"/>
</dbReference>
<evidence type="ECO:0000256" key="1">
    <source>
        <dbReference type="SAM" id="Phobius"/>
    </source>
</evidence>
<reference evidence="2 3" key="1">
    <citation type="submission" date="2021-06" db="EMBL/GenBank/DDBJ databases">
        <title>Bacillus sp. RD4P76, an endophyte from a halophyte.</title>
        <authorList>
            <person name="Sun J.-Q."/>
        </authorList>
    </citation>
    <scope>NUCLEOTIDE SEQUENCE [LARGE SCALE GENOMIC DNA]</scope>
    <source>
        <strain evidence="2 3">JCM 17098</strain>
    </source>
</reference>
<gene>
    <name evidence="2" type="ORF">KS407_19190</name>
</gene>
<sequence>MDEKKLIENKRKFWIGVSILAAITIIVLPYPHDLALGETVLIALGIPPFSNMETYTGLHFVGISMFILLITGLTFIVQSINKWKGRIVILTLIFLPSIPTFIVETIQTTVASGVYAVSYDKDQSHCSFNTMEEFSFVEIECTIPLRNYQSEEVQLELVFLESRTSDIPTYSLLNTNGPYEMTLGPKTSQTLTIKERINLSDIEGDYSVSGSSSVVNIRLIDDEGRERRL</sequence>
<protein>
    <submittedName>
        <fullName evidence="2">Uncharacterized protein</fullName>
    </submittedName>
</protein>
<organism evidence="2 3">
    <name type="scientific">Evansella alkalicola</name>
    <dbReference type="NCBI Taxonomy" id="745819"/>
    <lineage>
        <taxon>Bacteria</taxon>
        <taxon>Bacillati</taxon>
        <taxon>Bacillota</taxon>
        <taxon>Bacilli</taxon>
        <taxon>Bacillales</taxon>
        <taxon>Bacillaceae</taxon>
        <taxon>Evansella</taxon>
    </lineage>
</organism>
<dbReference type="EMBL" id="JAHQCR010000082">
    <property type="protein sequence ID" value="MBU9723546.1"/>
    <property type="molecule type" value="Genomic_DNA"/>
</dbReference>
<proteinExistence type="predicted"/>
<accession>A0ABS6JY78</accession>
<evidence type="ECO:0000313" key="2">
    <source>
        <dbReference type="EMBL" id="MBU9723546.1"/>
    </source>
</evidence>
<keyword evidence="1" id="KW-1133">Transmembrane helix</keyword>
<comment type="caution">
    <text evidence="2">The sequence shown here is derived from an EMBL/GenBank/DDBJ whole genome shotgun (WGS) entry which is preliminary data.</text>
</comment>
<keyword evidence="1" id="KW-0472">Membrane</keyword>
<dbReference type="RefSeq" id="WP_088073977.1">
    <property type="nucleotide sequence ID" value="NZ_JAHQCR010000082.1"/>
</dbReference>
<evidence type="ECO:0000313" key="3">
    <source>
        <dbReference type="Proteomes" id="UP000790580"/>
    </source>
</evidence>
<feature type="transmembrane region" description="Helical" evidence="1">
    <location>
        <begin position="12"/>
        <end position="30"/>
    </location>
</feature>
<keyword evidence="1" id="KW-0812">Transmembrane</keyword>
<feature type="transmembrane region" description="Helical" evidence="1">
    <location>
        <begin position="57"/>
        <end position="77"/>
    </location>
</feature>